<dbReference type="PROSITE" id="PS52002">
    <property type="entry name" value="SM"/>
    <property type="match status" value="1"/>
</dbReference>
<protein>
    <recommendedName>
        <fullName evidence="1">Sm domain-containing protein</fullName>
    </recommendedName>
</protein>
<keyword evidence="3" id="KW-1185">Reference proteome</keyword>
<evidence type="ECO:0000313" key="3">
    <source>
        <dbReference type="Proteomes" id="UP001054902"/>
    </source>
</evidence>
<dbReference type="GO" id="GO:0031417">
    <property type="term" value="C:NatC complex"/>
    <property type="evidence" value="ECO:0007669"/>
    <property type="project" value="InterPro"/>
</dbReference>
<dbReference type="SMART" id="SM00651">
    <property type="entry name" value="Sm"/>
    <property type="match status" value="1"/>
</dbReference>
<dbReference type="PANTHER" id="PTHR10701">
    <property type="entry name" value="SMALL NUCLEAR RIBONUCLEOPROTEIN-ASSOCIATED PROTEIN B AND N"/>
    <property type="match status" value="1"/>
</dbReference>
<sequence>MSADESKSSVDKVADLLGSRILCTLDDGRILEGNFECLDRLSNIILRDAVEKRYVKDPSLYGKEYCKDPDNAEGLEIERVLSQVLIPGNHLVKVELFSR</sequence>
<evidence type="ECO:0000313" key="2">
    <source>
        <dbReference type="EMBL" id="GFH51413.1"/>
    </source>
</evidence>
<accession>A0AAD3CSK6</accession>
<evidence type="ECO:0000259" key="1">
    <source>
        <dbReference type="PROSITE" id="PS52002"/>
    </source>
</evidence>
<dbReference type="InterPro" id="IPR001163">
    <property type="entry name" value="Sm_dom_euk/arc"/>
</dbReference>
<dbReference type="SUPFAM" id="SSF50182">
    <property type="entry name" value="Sm-like ribonucleoproteins"/>
    <property type="match status" value="1"/>
</dbReference>
<dbReference type="Pfam" id="PF01423">
    <property type="entry name" value="LSM"/>
    <property type="match status" value="1"/>
</dbReference>
<comment type="caution">
    <text evidence="2">The sequence shown here is derived from an EMBL/GenBank/DDBJ whole genome shotgun (WGS) entry which is preliminary data.</text>
</comment>
<proteinExistence type="predicted"/>
<dbReference type="CDD" id="cd06168">
    <property type="entry name" value="LSMD1"/>
    <property type="match status" value="1"/>
</dbReference>
<dbReference type="PANTHER" id="PTHR10701:SF5">
    <property type="entry name" value="N-ALPHA-ACETYLTRANSFERASE 38, NATC AUXILIARY SUBUNIT"/>
    <property type="match status" value="1"/>
</dbReference>
<dbReference type="AlphaFoldDB" id="A0AAD3CSK6"/>
<name>A0AAD3CSK6_9STRA</name>
<dbReference type="InterPro" id="IPR010920">
    <property type="entry name" value="LSM_dom_sf"/>
</dbReference>
<reference evidence="2 3" key="1">
    <citation type="journal article" date="2021" name="Sci. Rep.">
        <title>The genome of the diatom Chaetoceros tenuissimus carries an ancient integrated fragment of an extant virus.</title>
        <authorList>
            <person name="Hongo Y."/>
            <person name="Kimura K."/>
            <person name="Takaki Y."/>
            <person name="Yoshida Y."/>
            <person name="Baba S."/>
            <person name="Kobayashi G."/>
            <person name="Nagasaki K."/>
            <person name="Hano T."/>
            <person name="Tomaru Y."/>
        </authorList>
    </citation>
    <scope>NUCLEOTIDE SEQUENCE [LARGE SCALE GENOMIC DNA]</scope>
    <source>
        <strain evidence="2 3">NIES-3715</strain>
    </source>
</reference>
<dbReference type="InterPro" id="IPR034110">
    <property type="entry name" value="LSMD1_Sm"/>
</dbReference>
<dbReference type="InterPro" id="IPR047575">
    <property type="entry name" value="Sm"/>
</dbReference>
<dbReference type="EMBL" id="BLLK01000045">
    <property type="protein sequence ID" value="GFH51413.1"/>
    <property type="molecule type" value="Genomic_DNA"/>
</dbReference>
<dbReference type="InterPro" id="IPR050914">
    <property type="entry name" value="snRNP_SmB/NAA38-like"/>
</dbReference>
<dbReference type="Proteomes" id="UP001054902">
    <property type="component" value="Unassembled WGS sequence"/>
</dbReference>
<dbReference type="Gene3D" id="2.30.30.100">
    <property type="match status" value="1"/>
</dbReference>
<feature type="domain" description="Sm" evidence="1">
    <location>
        <begin position="8"/>
        <end position="99"/>
    </location>
</feature>
<gene>
    <name evidence="2" type="ORF">CTEN210_07889</name>
</gene>
<dbReference type="GO" id="GO:0003723">
    <property type="term" value="F:RNA binding"/>
    <property type="evidence" value="ECO:0007669"/>
    <property type="project" value="InterPro"/>
</dbReference>
<organism evidence="2 3">
    <name type="scientific">Chaetoceros tenuissimus</name>
    <dbReference type="NCBI Taxonomy" id="426638"/>
    <lineage>
        <taxon>Eukaryota</taxon>
        <taxon>Sar</taxon>
        <taxon>Stramenopiles</taxon>
        <taxon>Ochrophyta</taxon>
        <taxon>Bacillariophyta</taxon>
        <taxon>Coscinodiscophyceae</taxon>
        <taxon>Chaetocerotophycidae</taxon>
        <taxon>Chaetocerotales</taxon>
        <taxon>Chaetocerotaceae</taxon>
        <taxon>Chaetoceros</taxon>
    </lineage>
</organism>